<proteinExistence type="predicted"/>
<name>A0A852WR22_9MICO</name>
<protein>
    <submittedName>
        <fullName evidence="2">Unsaturated rhamnogalacturonyl hydrolase</fullName>
        <ecNumber evidence="2">3.2.1.172</ecNumber>
    </submittedName>
</protein>
<dbReference type="InterPro" id="IPR052043">
    <property type="entry name" value="PolySaccharide_Degr_Enz"/>
</dbReference>
<sequence>MAGRDLTSSRFAAPPLPPLTGEALNDDALRTLGRQIEDKTWRDGLPDFFWGEGVCLLGMIRFAEATHDPFPPRVREWLDERARGDLVIDHVNHLAAGTAAVLDGTPSSSALAERLLAWLQTSSEVTYAANGAIEHWPDGVWADSVFMGGLFVGHLGEARGDASLVRELGRQWLAHAEILQDEGTRLFVHGSHAGRPIRCFWGRANAWMALGAVEFLELAERRPDLVDQHAVEDVRTRLARQLEALAACQPDHGVWSVLVDDQPENAGILETSAAAGLGAAMLRASRVIPGLPDAVVAAGWRAVAGALAYVEDGTLTRVSAGTVLQLVPFGYSVIRDDRPQLWGQGLALHAVAAALAARQDTPATLTPRHSSEARR</sequence>
<dbReference type="SUPFAM" id="SSF48208">
    <property type="entry name" value="Six-hairpin glycosidases"/>
    <property type="match status" value="1"/>
</dbReference>
<dbReference type="InterPro" id="IPR012341">
    <property type="entry name" value="6hp_glycosidase-like_sf"/>
</dbReference>
<evidence type="ECO:0000256" key="1">
    <source>
        <dbReference type="ARBA" id="ARBA00022801"/>
    </source>
</evidence>
<reference evidence="2 3" key="1">
    <citation type="submission" date="2020-07" db="EMBL/GenBank/DDBJ databases">
        <title>Sequencing the genomes of 1000 actinobacteria strains.</title>
        <authorList>
            <person name="Klenk H.-P."/>
        </authorList>
    </citation>
    <scope>NUCLEOTIDE SEQUENCE [LARGE SCALE GENOMIC DNA]</scope>
    <source>
        <strain evidence="2 3">DSM 23987</strain>
    </source>
</reference>
<evidence type="ECO:0000313" key="2">
    <source>
        <dbReference type="EMBL" id="NYG08655.1"/>
    </source>
</evidence>
<organism evidence="2 3">
    <name type="scientific">Pedococcus badiiscoriae</name>
    <dbReference type="NCBI Taxonomy" id="642776"/>
    <lineage>
        <taxon>Bacteria</taxon>
        <taxon>Bacillati</taxon>
        <taxon>Actinomycetota</taxon>
        <taxon>Actinomycetes</taxon>
        <taxon>Micrococcales</taxon>
        <taxon>Intrasporangiaceae</taxon>
        <taxon>Pedococcus</taxon>
    </lineage>
</organism>
<dbReference type="EMBL" id="JACCAB010000001">
    <property type="protein sequence ID" value="NYG08655.1"/>
    <property type="molecule type" value="Genomic_DNA"/>
</dbReference>
<dbReference type="Pfam" id="PF07470">
    <property type="entry name" value="Glyco_hydro_88"/>
    <property type="match status" value="1"/>
</dbReference>
<comment type="caution">
    <text evidence="2">The sequence shown here is derived from an EMBL/GenBank/DDBJ whole genome shotgun (WGS) entry which is preliminary data.</text>
</comment>
<dbReference type="GO" id="GO:0005975">
    <property type="term" value="P:carbohydrate metabolic process"/>
    <property type="evidence" value="ECO:0007669"/>
    <property type="project" value="InterPro"/>
</dbReference>
<dbReference type="PANTHER" id="PTHR33886">
    <property type="entry name" value="UNSATURATED RHAMNOGALACTURONAN HYDROLASE (EUROFUNG)"/>
    <property type="match status" value="1"/>
</dbReference>
<accession>A0A852WR22</accession>
<dbReference type="InterPro" id="IPR010905">
    <property type="entry name" value="Glyco_hydro_88"/>
</dbReference>
<dbReference type="AlphaFoldDB" id="A0A852WR22"/>
<dbReference type="RefSeq" id="WP_179423236.1">
    <property type="nucleotide sequence ID" value="NZ_JACCAB010000001.1"/>
</dbReference>
<keyword evidence="3" id="KW-1185">Reference proteome</keyword>
<dbReference type="InterPro" id="IPR008928">
    <property type="entry name" value="6-hairpin_glycosidase_sf"/>
</dbReference>
<dbReference type="Proteomes" id="UP000573599">
    <property type="component" value="Unassembled WGS sequence"/>
</dbReference>
<gene>
    <name evidence="2" type="ORF">BJ986_003142</name>
</gene>
<keyword evidence="1 2" id="KW-0378">Hydrolase</keyword>
<dbReference type="GO" id="GO:0102211">
    <property type="term" value="F:unsaturated rhamnogalacturonyl hydrolase activity"/>
    <property type="evidence" value="ECO:0007669"/>
    <property type="project" value="UniProtKB-EC"/>
</dbReference>
<dbReference type="EC" id="3.2.1.172" evidence="2"/>
<dbReference type="Gene3D" id="1.50.10.10">
    <property type="match status" value="1"/>
</dbReference>
<dbReference type="PANTHER" id="PTHR33886:SF8">
    <property type="entry name" value="UNSATURATED RHAMNOGALACTURONAN HYDROLASE (EUROFUNG)"/>
    <property type="match status" value="1"/>
</dbReference>
<evidence type="ECO:0000313" key="3">
    <source>
        <dbReference type="Proteomes" id="UP000573599"/>
    </source>
</evidence>
<keyword evidence="2" id="KW-0326">Glycosidase</keyword>